<keyword evidence="3" id="KW-0547">Nucleotide-binding</keyword>
<dbReference type="GO" id="GO:0005524">
    <property type="term" value="F:ATP binding"/>
    <property type="evidence" value="ECO:0007669"/>
    <property type="project" value="UniProtKB-KW"/>
</dbReference>
<dbReference type="InterPro" id="IPR027417">
    <property type="entry name" value="P-loop_NTPase"/>
</dbReference>
<feature type="domain" description="ATPase" evidence="1">
    <location>
        <begin position="3"/>
        <end position="207"/>
    </location>
</feature>
<name>A0A5A8F8V3_9BACT</name>
<dbReference type="PANTHER" id="PTHR34704:SF1">
    <property type="entry name" value="ATPASE"/>
    <property type="match status" value="1"/>
</dbReference>
<dbReference type="OrthoDB" id="9801758at2"/>
<dbReference type="AlphaFoldDB" id="A0A5A8F8V3"/>
<dbReference type="Proteomes" id="UP000322876">
    <property type="component" value="Unassembled WGS sequence"/>
</dbReference>
<organism evidence="3 4">
    <name type="scientific">Deferribacter autotrophicus</name>
    <dbReference type="NCBI Taxonomy" id="500465"/>
    <lineage>
        <taxon>Bacteria</taxon>
        <taxon>Pseudomonadati</taxon>
        <taxon>Deferribacterota</taxon>
        <taxon>Deferribacteres</taxon>
        <taxon>Deferribacterales</taxon>
        <taxon>Deferribacteraceae</taxon>
        <taxon>Deferribacter</taxon>
    </lineage>
</organism>
<dbReference type="InterPro" id="IPR011579">
    <property type="entry name" value="ATPase_dom"/>
</dbReference>
<dbReference type="Gene3D" id="3.40.50.300">
    <property type="entry name" value="P-loop containing nucleotide triphosphate hydrolases"/>
    <property type="match status" value="1"/>
</dbReference>
<dbReference type="Pfam" id="PF01637">
    <property type="entry name" value="ATPase_2"/>
    <property type="match status" value="1"/>
</dbReference>
<dbReference type="SUPFAM" id="SSF52540">
    <property type="entry name" value="P-loop containing nucleoside triphosphate hydrolases"/>
    <property type="match status" value="1"/>
</dbReference>
<dbReference type="RefSeq" id="WP_149265849.1">
    <property type="nucleotide sequence ID" value="NZ_VFJB01000003.1"/>
</dbReference>
<comment type="caution">
    <text evidence="3">The sequence shown here is derived from an EMBL/GenBank/DDBJ whole genome shotgun (WGS) entry which is preliminary data.</text>
</comment>
<sequence length="435" mass="51004">MKFYNREKELDLLKKAEQSSFESSFMTFIVGRRRVGKTRLIKEAYKDKKLLYFFVAKKSEKLLCEEYKGIIEGVLGKRIIGQLTNFKEIFEYLMSVGESEQINIAIDEFQEFQNINPSVYSDMQNIWDEYKPKSKVNLILSGSIYSLMSKIFEDSKEPLFGRADRKIVLEPFDVNTLKEIYADYAEFNAKDFVSFYAITGGMAKYIEILCKEKAMSLEKIIDMVFCDGSFFLAEGREVLIGEFGKDYHTYFSILSLVAGSKTFRSEIEGVLEKSVGGFLEKLEKNYRIIKRVQPVFSKPNARNVKYEIIDNFLSFWFMFVYKNLSAVEIKNFDYLKKYTLKYFDQFLGRKLEKYFKEKLASTNEYSMIGSYWDKKGENEIDIVAVNEMEKRALIAEVKLNKNKINLQELKEKSKKILRYLKGFKIEYKGFGLEDV</sequence>
<evidence type="ECO:0000259" key="1">
    <source>
        <dbReference type="Pfam" id="PF01637"/>
    </source>
</evidence>
<evidence type="ECO:0000313" key="4">
    <source>
        <dbReference type="Proteomes" id="UP000322876"/>
    </source>
</evidence>
<dbReference type="InterPro" id="IPR004256">
    <property type="entry name" value="DUF234"/>
</dbReference>
<feature type="domain" description="DUF234" evidence="2">
    <location>
        <begin position="316"/>
        <end position="401"/>
    </location>
</feature>
<reference evidence="3 4" key="1">
    <citation type="submission" date="2019-06" db="EMBL/GenBank/DDBJ databases">
        <title>Genomic insights into carbon and energy metabolism of Deferribacter autotrophicus revealed new metabolic traits in the phylum Deferribacteres.</title>
        <authorList>
            <person name="Slobodkin A.I."/>
            <person name="Slobodkina G.B."/>
            <person name="Allioux M."/>
            <person name="Alain K."/>
            <person name="Jebbar M."/>
            <person name="Shadrin V."/>
            <person name="Kublanov I.V."/>
            <person name="Toshchakov S.V."/>
            <person name="Bonch-Osmolovskaya E.A."/>
        </authorList>
    </citation>
    <scope>NUCLEOTIDE SEQUENCE [LARGE SCALE GENOMIC DNA]</scope>
    <source>
        <strain evidence="3 4">SL50</strain>
    </source>
</reference>
<evidence type="ECO:0000313" key="3">
    <source>
        <dbReference type="EMBL" id="KAA0259092.1"/>
    </source>
</evidence>
<proteinExistence type="predicted"/>
<evidence type="ECO:0000259" key="2">
    <source>
        <dbReference type="Pfam" id="PF03008"/>
    </source>
</evidence>
<keyword evidence="3" id="KW-0067">ATP-binding</keyword>
<accession>A0A5A8F8V3</accession>
<dbReference type="Pfam" id="PF03008">
    <property type="entry name" value="DUF234"/>
    <property type="match status" value="1"/>
</dbReference>
<protein>
    <submittedName>
        <fullName evidence="3">ATP-binding protein</fullName>
    </submittedName>
</protein>
<dbReference type="PANTHER" id="PTHR34704">
    <property type="entry name" value="ATPASE"/>
    <property type="match status" value="1"/>
</dbReference>
<keyword evidence="4" id="KW-1185">Reference proteome</keyword>
<dbReference type="EMBL" id="VFJB01000003">
    <property type="protein sequence ID" value="KAA0259092.1"/>
    <property type="molecule type" value="Genomic_DNA"/>
</dbReference>
<gene>
    <name evidence="3" type="ORF">FHQ18_03850</name>
</gene>